<feature type="chain" id="PRO_5020816787" description="Hydrophobin" evidence="7">
    <location>
        <begin position="20"/>
        <end position="193"/>
    </location>
</feature>
<sequence length="193" mass="18803">MIRALSVFATLTVAVLAVAKPITLEPEYSSPCETTTAVGTSTGLPGSGTDPYNPISTTGSVTVTVPATPTGTANGNPPSTTDYPGGESGTGSGAGSTGTGGGDSTGSSGGQCNTGPVQCCNSIQSASSSTATSLLGLLGIILQDLNVLVGINCTPINVIGIGGNSCSSQPVCCENNQFEGLISIGCTPININL</sequence>
<name>A0A4S8M9I5_DENBC</name>
<dbReference type="AlphaFoldDB" id="A0A4S8M9I5"/>
<evidence type="ECO:0000256" key="7">
    <source>
        <dbReference type="RuleBase" id="RU365009"/>
    </source>
</evidence>
<feature type="compositionally biased region" description="Gly residues" evidence="8">
    <location>
        <begin position="86"/>
        <end position="109"/>
    </location>
</feature>
<evidence type="ECO:0000256" key="5">
    <source>
        <dbReference type="ARBA" id="ARBA00022729"/>
    </source>
</evidence>
<dbReference type="GO" id="GO:0009277">
    <property type="term" value="C:fungal-type cell wall"/>
    <property type="evidence" value="ECO:0007669"/>
    <property type="project" value="InterPro"/>
</dbReference>
<reference evidence="9 10" key="1">
    <citation type="journal article" date="2019" name="Nat. Ecol. Evol.">
        <title>Megaphylogeny resolves global patterns of mushroom evolution.</title>
        <authorList>
            <person name="Varga T."/>
            <person name="Krizsan K."/>
            <person name="Foldi C."/>
            <person name="Dima B."/>
            <person name="Sanchez-Garcia M."/>
            <person name="Sanchez-Ramirez S."/>
            <person name="Szollosi G.J."/>
            <person name="Szarkandi J.G."/>
            <person name="Papp V."/>
            <person name="Albert L."/>
            <person name="Andreopoulos W."/>
            <person name="Angelini C."/>
            <person name="Antonin V."/>
            <person name="Barry K.W."/>
            <person name="Bougher N.L."/>
            <person name="Buchanan P."/>
            <person name="Buyck B."/>
            <person name="Bense V."/>
            <person name="Catcheside P."/>
            <person name="Chovatia M."/>
            <person name="Cooper J."/>
            <person name="Damon W."/>
            <person name="Desjardin D."/>
            <person name="Finy P."/>
            <person name="Geml J."/>
            <person name="Haridas S."/>
            <person name="Hughes K."/>
            <person name="Justo A."/>
            <person name="Karasinski D."/>
            <person name="Kautmanova I."/>
            <person name="Kiss B."/>
            <person name="Kocsube S."/>
            <person name="Kotiranta H."/>
            <person name="LaButti K.M."/>
            <person name="Lechner B.E."/>
            <person name="Liimatainen K."/>
            <person name="Lipzen A."/>
            <person name="Lukacs Z."/>
            <person name="Mihaltcheva S."/>
            <person name="Morgado L.N."/>
            <person name="Niskanen T."/>
            <person name="Noordeloos M.E."/>
            <person name="Ohm R.A."/>
            <person name="Ortiz-Santana B."/>
            <person name="Ovrebo C."/>
            <person name="Racz N."/>
            <person name="Riley R."/>
            <person name="Savchenko A."/>
            <person name="Shiryaev A."/>
            <person name="Soop K."/>
            <person name="Spirin V."/>
            <person name="Szebenyi C."/>
            <person name="Tomsovsky M."/>
            <person name="Tulloss R.E."/>
            <person name="Uehling J."/>
            <person name="Grigoriev I.V."/>
            <person name="Vagvolgyi C."/>
            <person name="Papp T."/>
            <person name="Martin F.M."/>
            <person name="Miettinen O."/>
            <person name="Hibbett D.S."/>
            <person name="Nagy L.G."/>
        </authorList>
    </citation>
    <scope>NUCLEOTIDE SEQUENCE [LARGE SCALE GENOMIC DNA]</scope>
    <source>
        <strain evidence="9 10">CBS 962.96</strain>
    </source>
</reference>
<keyword evidence="10" id="KW-1185">Reference proteome</keyword>
<evidence type="ECO:0000256" key="6">
    <source>
        <dbReference type="ARBA" id="ARBA00023157"/>
    </source>
</evidence>
<feature type="compositionally biased region" description="Low complexity" evidence="8">
    <location>
        <begin position="56"/>
        <end position="73"/>
    </location>
</feature>
<keyword evidence="5 7" id="KW-0732">Signal</keyword>
<dbReference type="Pfam" id="PF01185">
    <property type="entry name" value="Hydrophobin"/>
    <property type="match status" value="1"/>
</dbReference>
<evidence type="ECO:0000256" key="1">
    <source>
        <dbReference type="ARBA" id="ARBA00004191"/>
    </source>
</evidence>
<dbReference type="SMART" id="SM00075">
    <property type="entry name" value="HYDRO"/>
    <property type="match status" value="1"/>
</dbReference>
<evidence type="ECO:0000256" key="8">
    <source>
        <dbReference type="SAM" id="MobiDB-lite"/>
    </source>
</evidence>
<organism evidence="9 10">
    <name type="scientific">Dendrothele bispora (strain CBS 962.96)</name>
    <dbReference type="NCBI Taxonomy" id="1314807"/>
    <lineage>
        <taxon>Eukaryota</taxon>
        <taxon>Fungi</taxon>
        <taxon>Dikarya</taxon>
        <taxon>Basidiomycota</taxon>
        <taxon>Agaricomycotina</taxon>
        <taxon>Agaricomycetes</taxon>
        <taxon>Agaricomycetidae</taxon>
        <taxon>Agaricales</taxon>
        <taxon>Agaricales incertae sedis</taxon>
        <taxon>Dendrothele</taxon>
    </lineage>
</organism>
<protein>
    <recommendedName>
        <fullName evidence="7">Hydrophobin</fullName>
    </recommendedName>
</protein>
<dbReference type="InterPro" id="IPR019778">
    <property type="entry name" value="Class_I_Hydrophobin_CS"/>
</dbReference>
<keyword evidence="4 7" id="KW-0964">Secreted</keyword>
<evidence type="ECO:0000256" key="4">
    <source>
        <dbReference type="ARBA" id="ARBA00022525"/>
    </source>
</evidence>
<feature type="compositionally biased region" description="Polar residues" evidence="8">
    <location>
        <begin position="31"/>
        <end position="44"/>
    </location>
</feature>
<evidence type="ECO:0000256" key="2">
    <source>
        <dbReference type="ARBA" id="ARBA00010446"/>
    </source>
</evidence>
<feature type="signal peptide" evidence="7">
    <location>
        <begin position="1"/>
        <end position="19"/>
    </location>
</feature>
<proteinExistence type="inferred from homology"/>
<comment type="similarity">
    <text evidence="2 7">Belongs to the fungal hydrophobin family.</text>
</comment>
<dbReference type="OrthoDB" id="4225815at2759"/>
<dbReference type="GO" id="GO:0005199">
    <property type="term" value="F:structural constituent of cell wall"/>
    <property type="evidence" value="ECO:0007669"/>
    <property type="project" value="InterPro"/>
</dbReference>
<dbReference type="CDD" id="cd23507">
    <property type="entry name" value="hydrophobin_I"/>
    <property type="match status" value="1"/>
</dbReference>
<dbReference type="EMBL" id="ML179134">
    <property type="protein sequence ID" value="THU98558.1"/>
    <property type="molecule type" value="Genomic_DNA"/>
</dbReference>
<dbReference type="InterPro" id="IPR001338">
    <property type="entry name" value="Class_I_Hydrophobin"/>
</dbReference>
<evidence type="ECO:0000313" key="9">
    <source>
        <dbReference type="EMBL" id="THU98558.1"/>
    </source>
</evidence>
<dbReference type="Proteomes" id="UP000297245">
    <property type="component" value="Unassembled WGS sequence"/>
</dbReference>
<dbReference type="PROSITE" id="PS00956">
    <property type="entry name" value="HYDROPHOBIN"/>
    <property type="match status" value="1"/>
</dbReference>
<evidence type="ECO:0000256" key="3">
    <source>
        <dbReference type="ARBA" id="ARBA00022512"/>
    </source>
</evidence>
<comment type="subcellular location">
    <subcellularLocation>
        <location evidence="1 7">Secreted</location>
        <location evidence="1 7">Cell wall</location>
    </subcellularLocation>
</comment>
<gene>
    <name evidence="9" type="ORF">K435DRAFT_856565</name>
</gene>
<keyword evidence="6 7" id="KW-1015">Disulfide bond</keyword>
<evidence type="ECO:0000313" key="10">
    <source>
        <dbReference type="Proteomes" id="UP000297245"/>
    </source>
</evidence>
<keyword evidence="3 7" id="KW-0134">Cell wall</keyword>
<accession>A0A4S8M9I5</accession>
<feature type="region of interest" description="Disordered" evidence="8">
    <location>
        <begin position="29"/>
        <end position="109"/>
    </location>
</feature>